<dbReference type="Pfam" id="PF00583">
    <property type="entry name" value="Acetyltransf_1"/>
    <property type="match status" value="1"/>
</dbReference>
<dbReference type="CDD" id="cd04301">
    <property type="entry name" value="NAT_SF"/>
    <property type="match status" value="1"/>
</dbReference>
<dbReference type="GO" id="GO:0016747">
    <property type="term" value="F:acyltransferase activity, transferring groups other than amino-acyl groups"/>
    <property type="evidence" value="ECO:0007669"/>
    <property type="project" value="InterPro"/>
</dbReference>
<gene>
    <name evidence="2" type="ORF">GCM10010982_32760</name>
</gene>
<dbReference type="PANTHER" id="PTHR43415:SF3">
    <property type="entry name" value="GNAT-FAMILY ACETYLTRANSFERASE"/>
    <property type="match status" value="1"/>
</dbReference>
<name>A0A917Z4T6_9ALTE</name>
<dbReference type="EMBL" id="BMLS01000006">
    <property type="protein sequence ID" value="GGO73075.1"/>
    <property type="molecule type" value="Genomic_DNA"/>
</dbReference>
<dbReference type="PROSITE" id="PS51186">
    <property type="entry name" value="GNAT"/>
    <property type="match status" value="1"/>
</dbReference>
<dbReference type="InterPro" id="IPR016181">
    <property type="entry name" value="Acyl_CoA_acyltransferase"/>
</dbReference>
<evidence type="ECO:0000313" key="3">
    <source>
        <dbReference type="Proteomes" id="UP000606935"/>
    </source>
</evidence>
<reference evidence="2" key="1">
    <citation type="journal article" date="2014" name="Int. J. Syst. Evol. Microbiol.">
        <title>Complete genome sequence of Corynebacterium casei LMG S-19264T (=DSM 44701T), isolated from a smear-ripened cheese.</title>
        <authorList>
            <consortium name="US DOE Joint Genome Institute (JGI-PGF)"/>
            <person name="Walter F."/>
            <person name="Albersmeier A."/>
            <person name="Kalinowski J."/>
            <person name="Ruckert C."/>
        </authorList>
    </citation>
    <scope>NUCLEOTIDE SEQUENCE</scope>
    <source>
        <strain evidence="2">CGMCC 1.7086</strain>
    </source>
</reference>
<reference evidence="2" key="2">
    <citation type="submission" date="2020-09" db="EMBL/GenBank/DDBJ databases">
        <authorList>
            <person name="Sun Q."/>
            <person name="Zhou Y."/>
        </authorList>
    </citation>
    <scope>NUCLEOTIDE SEQUENCE</scope>
    <source>
        <strain evidence="2">CGMCC 1.7086</strain>
    </source>
</reference>
<proteinExistence type="predicted"/>
<dbReference type="AlphaFoldDB" id="A0A917Z4T6"/>
<comment type="caution">
    <text evidence="2">The sequence shown here is derived from an EMBL/GenBank/DDBJ whole genome shotgun (WGS) entry which is preliminary data.</text>
</comment>
<evidence type="ECO:0000313" key="2">
    <source>
        <dbReference type="EMBL" id="GGO73075.1"/>
    </source>
</evidence>
<dbReference type="PANTHER" id="PTHR43415">
    <property type="entry name" value="SPERMIDINE N(1)-ACETYLTRANSFERASE"/>
    <property type="match status" value="1"/>
</dbReference>
<dbReference type="Proteomes" id="UP000606935">
    <property type="component" value="Unassembled WGS sequence"/>
</dbReference>
<feature type="domain" description="N-acetyltransferase" evidence="1">
    <location>
        <begin position="2"/>
        <end position="158"/>
    </location>
</feature>
<dbReference type="RefSeq" id="WP_188697660.1">
    <property type="nucleotide sequence ID" value="NZ_BMLS01000006.1"/>
</dbReference>
<protein>
    <submittedName>
        <fullName evidence="2">Acetyltransferase</fullName>
    </submittedName>
</protein>
<dbReference type="SUPFAM" id="SSF55729">
    <property type="entry name" value="Acyl-CoA N-acyltransferases (Nat)"/>
    <property type="match status" value="1"/>
</dbReference>
<organism evidence="2 3">
    <name type="scientific">Bowmanella pacifica</name>
    <dbReference type="NCBI Taxonomy" id="502051"/>
    <lineage>
        <taxon>Bacteria</taxon>
        <taxon>Pseudomonadati</taxon>
        <taxon>Pseudomonadota</taxon>
        <taxon>Gammaproteobacteria</taxon>
        <taxon>Alteromonadales</taxon>
        <taxon>Alteromonadaceae</taxon>
        <taxon>Bowmanella</taxon>
    </lineage>
</organism>
<dbReference type="Gene3D" id="3.40.630.30">
    <property type="match status" value="1"/>
</dbReference>
<sequence length="161" mass="18431">MIRVRHSKRDDFAAIQAIYQQPGCYSGTLQLPFRSEDYWQGRLNQLPDNTYSLVAEKDQKVVGQLFLSQCDNPRRRHVARLGMAVCESCQGQGIGKELMRAALALANDWLAISRLELEVYTDNHAAIGLYQAFEFEIEGTMQHYAFRQGQYVDAYMMARVS</sequence>
<keyword evidence="3" id="KW-1185">Reference proteome</keyword>
<dbReference type="InterPro" id="IPR000182">
    <property type="entry name" value="GNAT_dom"/>
</dbReference>
<evidence type="ECO:0000259" key="1">
    <source>
        <dbReference type="PROSITE" id="PS51186"/>
    </source>
</evidence>
<accession>A0A917Z4T6</accession>